<dbReference type="RefSeq" id="WP_379895851.1">
    <property type="nucleotide sequence ID" value="NZ_CBCSCT010000016.1"/>
</dbReference>
<organism evidence="2 3">
    <name type="scientific">Marinicrinis lubricantis</name>
    <dbReference type="NCBI Taxonomy" id="2086470"/>
    <lineage>
        <taxon>Bacteria</taxon>
        <taxon>Bacillati</taxon>
        <taxon>Bacillota</taxon>
        <taxon>Bacilli</taxon>
        <taxon>Bacillales</taxon>
        <taxon>Paenibacillaceae</taxon>
    </lineage>
</organism>
<gene>
    <name evidence="2" type="ORF">ACFPXP_18420</name>
</gene>
<dbReference type="InterPro" id="IPR024775">
    <property type="entry name" value="DinB-like"/>
</dbReference>
<dbReference type="Proteomes" id="UP001596250">
    <property type="component" value="Unassembled WGS sequence"/>
</dbReference>
<dbReference type="SUPFAM" id="SSF109854">
    <property type="entry name" value="DinB/YfiT-like putative metalloenzymes"/>
    <property type="match status" value="1"/>
</dbReference>
<keyword evidence="3" id="KW-1185">Reference proteome</keyword>
<comment type="caution">
    <text evidence="2">The sequence shown here is derived from an EMBL/GenBank/DDBJ whole genome shotgun (WGS) entry which is preliminary data.</text>
</comment>
<accession>A0ABW1ITC4</accession>
<evidence type="ECO:0000259" key="1">
    <source>
        <dbReference type="Pfam" id="PF12867"/>
    </source>
</evidence>
<evidence type="ECO:0000313" key="3">
    <source>
        <dbReference type="Proteomes" id="UP001596250"/>
    </source>
</evidence>
<dbReference type="Gene3D" id="1.20.120.450">
    <property type="entry name" value="dinb family like domain"/>
    <property type="match status" value="1"/>
</dbReference>
<dbReference type="EMBL" id="JBHSQV010000180">
    <property type="protein sequence ID" value="MFC5988383.1"/>
    <property type="molecule type" value="Genomic_DNA"/>
</dbReference>
<evidence type="ECO:0000313" key="2">
    <source>
        <dbReference type="EMBL" id="MFC5988383.1"/>
    </source>
</evidence>
<feature type="domain" description="DinB-like" evidence="1">
    <location>
        <begin position="9"/>
        <end position="149"/>
    </location>
</feature>
<dbReference type="Pfam" id="PF12867">
    <property type="entry name" value="DinB_2"/>
    <property type="match status" value="1"/>
</dbReference>
<dbReference type="InterPro" id="IPR034660">
    <property type="entry name" value="DinB/YfiT-like"/>
</dbReference>
<protein>
    <submittedName>
        <fullName evidence="2">DinB family protein</fullName>
    </submittedName>
</protein>
<name>A0ABW1ITC4_9BACL</name>
<sequence length="160" mass="18639">MVVTGMIKQFNMTREVLLKTIRTVSESEANIIPKGFNNSLKWHIGHILFAANLAFSIFQSTSYLPEQYIEWFKPGTGPKDWTNDIPTLNELREQLEQQQAMVQEVFSDCLDQKLEKPFRVSNYGGHEFITVSEMLNFFIFHESMHIGYIQSIKLFIRAED</sequence>
<reference evidence="3" key="1">
    <citation type="journal article" date="2019" name="Int. J. Syst. Evol. Microbiol.">
        <title>The Global Catalogue of Microorganisms (GCM) 10K type strain sequencing project: providing services to taxonomists for standard genome sequencing and annotation.</title>
        <authorList>
            <consortium name="The Broad Institute Genomics Platform"/>
            <consortium name="The Broad Institute Genome Sequencing Center for Infectious Disease"/>
            <person name="Wu L."/>
            <person name="Ma J."/>
        </authorList>
    </citation>
    <scope>NUCLEOTIDE SEQUENCE [LARGE SCALE GENOMIC DNA]</scope>
    <source>
        <strain evidence="3">CCM 8749</strain>
    </source>
</reference>
<proteinExistence type="predicted"/>